<dbReference type="PANTHER" id="PTHR30632:SF14">
    <property type="entry name" value="TUNGSTATE_MOLYBDATE_CHROMATE-BINDING PROTEIN MODA"/>
    <property type="match status" value="1"/>
</dbReference>
<feature type="chain" id="PRO_5014609825" evidence="4">
    <location>
        <begin position="19"/>
        <end position="241"/>
    </location>
</feature>
<dbReference type="NCBIfam" id="TIGR01256">
    <property type="entry name" value="modA"/>
    <property type="match status" value="1"/>
</dbReference>
<dbReference type="KEGG" id="rfo:REIFOR_01102"/>
<dbReference type="SUPFAM" id="SSF53850">
    <property type="entry name" value="Periplasmic binding protein-like II"/>
    <property type="match status" value="1"/>
</dbReference>
<dbReference type="Proteomes" id="UP000229757">
    <property type="component" value="Chromosome"/>
</dbReference>
<keyword evidence="2" id="KW-0479">Metal-binding</keyword>
<dbReference type="Gene3D" id="3.40.190.10">
    <property type="entry name" value="Periplasmic binding protein-like II"/>
    <property type="match status" value="2"/>
</dbReference>
<evidence type="ECO:0000256" key="1">
    <source>
        <dbReference type="ARBA" id="ARBA00009175"/>
    </source>
</evidence>
<keyword evidence="3 4" id="KW-0732">Signal</keyword>
<dbReference type="RefSeq" id="WP_100256605.1">
    <property type="nucleotide sequence ID" value="NZ_CP011797.1"/>
</dbReference>
<name>A0A2K8KQX1_9GAMM</name>
<gene>
    <name evidence="5" type="primary">modA</name>
    <name evidence="5" type="ORF">REIFOR_01102</name>
</gene>
<dbReference type="InterPro" id="IPR050682">
    <property type="entry name" value="ModA/WtpA"/>
</dbReference>
<evidence type="ECO:0000256" key="4">
    <source>
        <dbReference type="SAM" id="SignalP"/>
    </source>
</evidence>
<evidence type="ECO:0000256" key="2">
    <source>
        <dbReference type="ARBA" id="ARBA00022723"/>
    </source>
</evidence>
<evidence type="ECO:0000313" key="5">
    <source>
        <dbReference type="EMBL" id="ATX76251.1"/>
    </source>
</evidence>
<dbReference type="GO" id="GO:0030973">
    <property type="term" value="F:molybdate ion binding"/>
    <property type="evidence" value="ECO:0007669"/>
    <property type="project" value="TreeGrafter"/>
</dbReference>
<dbReference type="AlphaFoldDB" id="A0A2K8KQX1"/>
<reference evidence="5 6" key="1">
    <citation type="journal article" date="2017" name="Environ. Microbiol.">
        <title>Genomic and physiological analyses of 'Reinekea forsetii' reveal a versatile opportunistic lifestyle during spring algae blooms.</title>
        <authorList>
            <person name="Avci B."/>
            <person name="Hahnke R.L."/>
            <person name="Chafee M."/>
            <person name="Fischer T."/>
            <person name="Gruber-Vodicka H."/>
            <person name="Tegetmeyer H.E."/>
            <person name="Harder J."/>
            <person name="Fuchs B.M."/>
            <person name="Amann R.I."/>
            <person name="Teeling H."/>
        </authorList>
    </citation>
    <scope>NUCLEOTIDE SEQUENCE [LARGE SCALE GENOMIC DNA]</scope>
    <source>
        <strain evidence="5 6">Hel1_31_D35</strain>
    </source>
</reference>
<feature type="signal peptide" evidence="4">
    <location>
        <begin position="1"/>
        <end position="18"/>
    </location>
</feature>
<dbReference type="GO" id="GO:0015689">
    <property type="term" value="P:molybdate ion transport"/>
    <property type="evidence" value="ECO:0007669"/>
    <property type="project" value="InterPro"/>
</dbReference>
<protein>
    <submittedName>
        <fullName evidence="5">Molybdenum ABC transporter, periplasmic molybdenum-binding protein ModA</fullName>
    </submittedName>
</protein>
<dbReference type="GO" id="GO:0046872">
    <property type="term" value="F:metal ion binding"/>
    <property type="evidence" value="ECO:0007669"/>
    <property type="project" value="UniProtKB-KW"/>
</dbReference>
<evidence type="ECO:0000313" key="6">
    <source>
        <dbReference type="Proteomes" id="UP000229757"/>
    </source>
</evidence>
<dbReference type="Pfam" id="PF13531">
    <property type="entry name" value="SBP_bac_11"/>
    <property type="match status" value="1"/>
</dbReference>
<proteinExistence type="inferred from homology"/>
<dbReference type="PANTHER" id="PTHR30632">
    <property type="entry name" value="MOLYBDATE-BINDING PERIPLASMIC PROTEIN"/>
    <property type="match status" value="1"/>
</dbReference>
<dbReference type="InterPro" id="IPR005950">
    <property type="entry name" value="ModA"/>
</dbReference>
<dbReference type="EMBL" id="CP011797">
    <property type="protein sequence ID" value="ATX76251.1"/>
    <property type="molecule type" value="Genomic_DNA"/>
</dbReference>
<sequence length="241" mass="25722">MVVRLLFCGWLLSAGVWAEAPLTVAVTASFKPVLSALSEPFSTATGQSMRLVSASTGVLSQQILAGAPFDVFFAADRAHPQHLRDALGLPADRVTTYALGALVLVTQDPAVQTLDDLHDYAGRVIIANPLQAPYGAAADQLLDRLGFSGTRVRANNVSQARQYLSLNLATVGLTAASVAQDLPGAQAIDPTLYPVLEQQVIVLRASEQTRRLLAFLQSTEAIQMLRDMGYREPGNGEPVEP</sequence>
<organism evidence="5 6">
    <name type="scientific">Reinekea forsetii</name>
    <dbReference type="NCBI Taxonomy" id="1336806"/>
    <lineage>
        <taxon>Bacteria</taxon>
        <taxon>Pseudomonadati</taxon>
        <taxon>Pseudomonadota</taxon>
        <taxon>Gammaproteobacteria</taxon>
        <taxon>Oceanospirillales</taxon>
        <taxon>Saccharospirillaceae</taxon>
        <taxon>Reinekea</taxon>
    </lineage>
</organism>
<keyword evidence="6" id="KW-1185">Reference proteome</keyword>
<dbReference type="OrthoDB" id="9785015at2"/>
<evidence type="ECO:0000256" key="3">
    <source>
        <dbReference type="ARBA" id="ARBA00022729"/>
    </source>
</evidence>
<comment type="similarity">
    <text evidence="1">Belongs to the bacterial solute-binding protein ModA family.</text>
</comment>
<accession>A0A2K8KQX1</accession>